<proteinExistence type="predicted"/>
<gene>
    <name evidence="1" type="ORF">ETSY1_34470</name>
</gene>
<organism evidence="1 2">
    <name type="scientific">Entotheonella factor</name>
    <dbReference type="NCBI Taxonomy" id="1429438"/>
    <lineage>
        <taxon>Bacteria</taxon>
        <taxon>Pseudomonadati</taxon>
        <taxon>Nitrospinota/Tectimicrobiota group</taxon>
        <taxon>Candidatus Tectimicrobiota</taxon>
        <taxon>Candidatus Entotheonellia</taxon>
        <taxon>Candidatus Entotheonellales</taxon>
        <taxon>Candidatus Entotheonellaceae</taxon>
        <taxon>Candidatus Entotheonella</taxon>
    </lineage>
</organism>
<evidence type="ECO:0000313" key="2">
    <source>
        <dbReference type="Proteomes" id="UP000019141"/>
    </source>
</evidence>
<dbReference type="Gene3D" id="1.10.10.10">
    <property type="entry name" value="Winged helix-like DNA-binding domain superfamily/Winged helix DNA-binding domain"/>
    <property type="match status" value="1"/>
</dbReference>
<reference evidence="1 2" key="1">
    <citation type="journal article" date="2014" name="Nature">
        <title>An environmental bacterial taxon with a large and distinct metabolic repertoire.</title>
        <authorList>
            <person name="Wilson M.C."/>
            <person name="Mori T."/>
            <person name="Ruckert C."/>
            <person name="Uria A.R."/>
            <person name="Helf M.J."/>
            <person name="Takada K."/>
            <person name="Gernert C."/>
            <person name="Steffens U.A."/>
            <person name="Heycke N."/>
            <person name="Schmitt S."/>
            <person name="Rinke C."/>
            <person name="Helfrich E.J."/>
            <person name="Brachmann A.O."/>
            <person name="Gurgui C."/>
            <person name="Wakimoto T."/>
            <person name="Kracht M."/>
            <person name="Crusemann M."/>
            <person name="Hentschel U."/>
            <person name="Abe I."/>
            <person name="Matsunaga S."/>
            <person name="Kalinowski J."/>
            <person name="Takeyama H."/>
            <person name="Piel J."/>
        </authorList>
    </citation>
    <scope>NUCLEOTIDE SEQUENCE [LARGE SCALE GENOMIC DNA]</scope>
    <source>
        <strain evidence="2">TSY1</strain>
    </source>
</reference>
<dbReference type="Pfam" id="PF04255">
    <property type="entry name" value="DUF433"/>
    <property type="match status" value="1"/>
</dbReference>
<accession>W4L9E4</accession>
<sequence>MCPDTRWHDLQGMSADAIVDAYPHLTLADVYAALAYYHDHREAIQSDIEKDRALIESMQKRYTSKLQKKLHERAADGYSLSS</sequence>
<evidence type="ECO:0008006" key="3">
    <source>
        <dbReference type="Google" id="ProtNLM"/>
    </source>
</evidence>
<dbReference type="InterPro" id="IPR036388">
    <property type="entry name" value="WH-like_DNA-bd_sf"/>
</dbReference>
<protein>
    <recommendedName>
        <fullName evidence="3">DUF433 domain-containing protein</fullName>
    </recommendedName>
</protein>
<dbReference type="Proteomes" id="UP000019141">
    <property type="component" value="Unassembled WGS sequence"/>
</dbReference>
<dbReference type="InterPro" id="IPR007367">
    <property type="entry name" value="DUF433"/>
</dbReference>
<dbReference type="AlphaFoldDB" id="W4L9E4"/>
<dbReference type="InterPro" id="IPR009057">
    <property type="entry name" value="Homeodomain-like_sf"/>
</dbReference>
<dbReference type="SUPFAM" id="SSF46689">
    <property type="entry name" value="Homeodomain-like"/>
    <property type="match status" value="1"/>
</dbReference>
<dbReference type="PANTHER" id="PTHR34849">
    <property type="entry name" value="SSL5025 PROTEIN"/>
    <property type="match status" value="1"/>
</dbReference>
<dbReference type="EMBL" id="AZHW01001054">
    <property type="protein sequence ID" value="ETW94529.1"/>
    <property type="molecule type" value="Genomic_DNA"/>
</dbReference>
<dbReference type="PATRIC" id="fig|1429438.4.peg.6493"/>
<name>W4L9E4_ENTF1</name>
<dbReference type="PANTHER" id="PTHR34849:SF1">
    <property type="entry name" value="SLR0770 PROTEIN"/>
    <property type="match status" value="1"/>
</dbReference>
<evidence type="ECO:0000313" key="1">
    <source>
        <dbReference type="EMBL" id="ETW94529.1"/>
    </source>
</evidence>
<dbReference type="HOGENOM" id="CLU_2551977_0_0_7"/>
<keyword evidence="2" id="KW-1185">Reference proteome</keyword>
<comment type="caution">
    <text evidence="1">The sequence shown here is derived from an EMBL/GenBank/DDBJ whole genome shotgun (WGS) entry which is preliminary data.</text>
</comment>